<feature type="compositionally biased region" description="Low complexity" evidence="1">
    <location>
        <begin position="98"/>
        <end position="109"/>
    </location>
</feature>
<name>A0ABM9IXM9_9RALS</name>
<evidence type="ECO:0000256" key="1">
    <source>
        <dbReference type="SAM" id="MobiDB-lite"/>
    </source>
</evidence>
<accession>A0ABM9IXM9</accession>
<keyword evidence="2" id="KW-0732">Signal</keyword>
<protein>
    <submittedName>
        <fullName evidence="3">Uncharacterized protein</fullName>
    </submittedName>
</protein>
<organism evidence="3 4">
    <name type="scientific">Ralstonia condita</name>
    <dbReference type="NCBI Taxonomy" id="3058600"/>
    <lineage>
        <taxon>Bacteria</taxon>
        <taxon>Pseudomonadati</taxon>
        <taxon>Pseudomonadota</taxon>
        <taxon>Betaproteobacteria</taxon>
        <taxon>Burkholderiales</taxon>
        <taxon>Burkholderiaceae</taxon>
        <taxon>Ralstonia</taxon>
    </lineage>
</organism>
<feature type="region of interest" description="Disordered" evidence="1">
    <location>
        <begin position="73"/>
        <end position="109"/>
    </location>
</feature>
<comment type="caution">
    <text evidence="3">The sequence shown here is derived from an EMBL/GenBank/DDBJ whole genome shotgun (WGS) entry which is preliminary data.</text>
</comment>
<evidence type="ECO:0000256" key="2">
    <source>
        <dbReference type="SAM" id="SignalP"/>
    </source>
</evidence>
<proteinExistence type="predicted"/>
<dbReference type="RefSeq" id="WP_316654608.1">
    <property type="nucleotide sequence ID" value="NZ_CATYWO010000001.1"/>
</dbReference>
<evidence type="ECO:0000313" key="3">
    <source>
        <dbReference type="EMBL" id="CAJ0775653.1"/>
    </source>
</evidence>
<feature type="chain" id="PRO_5045507740" evidence="2">
    <location>
        <begin position="29"/>
        <end position="109"/>
    </location>
</feature>
<evidence type="ECO:0000313" key="4">
    <source>
        <dbReference type="Proteomes" id="UP001189616"/>
    </source>
</evidence>
<gene>
    <name evidence="3" type="ORF">LMG7141_00393</name>
</gene>
<dbReference type="EMBL" id="CATYWO010000001">
    <property type="protein sequence ID" value="CAJ0775653.1"/>
    <property type="molecule type" value="Genomic_DNA"/>
</dbReference>
<keyword evidence="4" id="KW-1185">Reference proteome</keyword>
<feature type="signal peptide" evidence="2">
    <location>
        <begin position="1"/>
        <end position="28"/>
    </location>
</feature>
<sequence>MYPLTMKRALGTTLAATALSLASGWVCAKLPAPTDAQKAKAEADKAKAAWGDKVAAFHLCKAQDKAVGAYQASGKGAHTQPGAPCVDPGPFVPPVPVAPATGPVPAAKG</sequence>
<reference evidence="3 4" key="1">
    <citation type="submission" date="2023-07" db="EMBL/GenBank/DDBJ databases">
        <authorList>
            <person name="Peeters C."/>
        </authorList>
    </citation>
    <scope>NUCLEOTIDE SEQUENCE [LARGE SCALE GENOMIC DNA]</scope>
    <source>
        <strain evidence="3 4">LMG 7141</strain>
    </source>
</reference>
<dbReference type="Proteomes" id="UP001189616">
    <property type="component" value="Unassembled WGS sequence"/>
</dbReference>